<gene>
    <name evidence="2" type="ORF">KIL84_009794</name>
</gene>
<accession>A0A9D4B6D7</accession>
<feature type="region of interest" description="Disordered" evidence="1">
    <location>
        <begin position="1"/>
        <end position="41"/>
    </location>
</feature>
<organism evidence="2 3">
    <name type="scientific">Mauremys mutica</name>
    <name type="common">yellowpond turtle</name>
    <dbReference type="NCBI Taxonomy" id="74926"/>
    <lineage>
        <taxon>Eukaryota</taxon>
        <taxon>Metazoa</taxon>
        <taxon>Chordata</taxon>
        <taxon>Craniata</taxon>
        <taxon>Vertebrata</taxon>
        <taxon>Euteleostomi</taxon>
        <taxon>Archelosauria</taxon>
        <taxon>Testudinata</taxon>
        <taxon>Testudines</taxon>
        <taxon>Cryptodira</taxon>
        <taxon>Durocryptodira</taxon>
        <taxon>Testudinoidea</taxon>
        <taxon>Geoemydidae</taxon>
        <taxon>Geoemydinae</taxon>
        <taxon>Mauremys</taxon>
    </lineage>
</organism>
<sequence length="151" mass="16470">MLPAQGIELGRNNSREKRRGDFPGPDGSRVPSSPGQSRETGVVILMCNSYKPRGAGAQPRTPLLSPGAGWGQAESRLFVCRQAESSVKVKFKLREGACPCEVRNIPWLVPGSTQHMLQTPETPRPCDTEKKCKPVQSGNPEHGPCGWHRSL</sequence>
<dbReference type="AlphaFoldDB" id="A0A9D4B6D7"/>
<reference evidence="2" key="1">
    <citation type="submission" date="2021-09" db="EMBL/GenBank/DDBJ databases">
        <title>The genome of Mauremys mutica provides insights into the evolution of semi-aquatic lifestyle.</title>
        <authorList>
            <person name="Gong S."/>
            <person name="Gao Y."/>
        </authorList>
    </citation>
    <scope>NUCLEOTIDE SEQUENCE</scope>
    <source>
        <strain evidence="2">MM-2020</strain>
        <tissue evidence="2">Muscle</tissue>
    </source>
</reference>
<protein>
    <submittedName>
        <fullName evidence="2">Uncharacterized protein</fullName>
    </submittedName>
</protein>
<keyword evidence="3" id="KW-1185">Reference proteome</keyword>
<comment type="caution">
    <text evidence="2">The sequence shown here is derived from an EMBL/GenBank/DDBJ whole genome shotgun (WGS) entry which is preliminary data.</text>
</comment>
<dbReference type="EMBL" id="JAHDVG010000467">
    <property type="protein sequence ID" value="KAH1182040.1"/>
    <property type="molecule type" value="Genomic_DNA"/>
</dbReference>
<feature type="region of interest" description="Disordered" evidence="1">
    <location>
        <begin position="114"/>
        <end position="151"/>
    </location>
</feature>
<proteinExistence type="predicted"/>
<evidence type="ECO:0000256" key="1">
    <source>
        <dbReference type="SAM" id="MobiDB-lite"/>
    </source>
</evidence>
<evidence type="ECO:0000313" key="3">
    <source>
        <dbReference type="Proteomes" id="UP000827986"/>
    </source>
</evidence>
<feature type="compositionally biased region" description="Polar residues" evidence="1">
    <location>
        <begin position="30"/>
        <end position="39"/>
    </location>
</feature>
<name>A0A9D4B6D7_9SAUR</name>
<dbReference type="Proteomes" id="UP000827986">
    <property type="component" value="Unassembled WGS sequence"/>
</dbReference>
<evidence type="ECO:0000313" key="2">
    <source>
        <dbReference type="EMBL" id="KAH1182040.1"/>
    </source>
</evidence>